<gene>
    <name evidence="1" type="primary">ysh1</name>
</gene>
<dbReference type="InterPro" id="IPR050698">
    <property type="entry name" value="MBL"/>
</dbReference>
<dbReference type="PANTHER" id="PTHR11203">
    <property type="entry name" value="CLEAVAGE AND POLYADENYLATION SPECIFICITY FACTOR FAMILY MEMBER"/>
    <property type="match status" value="1"/>
</dbReference>
<keyword evidence="1" id="KW-0542">Nucleomorph</keyword>
<dbReference type="PANTHER" id="PTHR11203:SF37">
    <property type="entry name" value="INTEGRATOR COMPLEX SUBUNIT 11"/>
    <property type="match status" value="1"/>
</dbReference>
<evidence type="ECO:0000313" key="1">
    <source>
        <dbReference type="EMBL" id="BAS01895.1"/>
    </source>
</evidence>
<dbReference type="GO" id="GO:0004521">
    <property type="term" value="F:RNA endonuclease activity"/>
    <property type="evidence" value="ECO:0007669"/>
    <property type="project" value="TreeGrafter"/>
</dbReference>
<geneLocation type="nucleomorph" evidence="1"/>
<accession>A0A0H5BKS9</accession>
<dbReference type="InterPro" id="IPR036866">
    <property type="entry name" value="RibonucZ/Hydroxyglut_hydro"/>
</dbReference>
<organism evidence="1">
    <name type="scientific">Amorphochlora amoebiformis</name>
    <dbReference type="NCBI Taxonomy" id="1561963"/>
    <lineage>
        <taxon>Eukaryota</taxon>
        <taxon>Sar</taxon>
        <taxon>Rhizaria</taxon>
        <taxon>Cercozoa</taxon>
        <taxon>Chlorarachniophyceae</taxon>
        <taxon>Amorphochlora</taxon>
    </lineage>
</organism>
<protein>
    <submittedName>
        <fullName evidence="1">mRNA end processing factor</fullName>
    </submittedName>
</protein>
<dbReference type="AlphaFoldDB" id="A0A0H5BKS9"/>
<dbReference type="Gene3D" id="3.60.15.10">
    <property type="entry name" value="Ribonuclease Z/Hydroxyacylglutathione hydrolase-like"/>
    <property type="match status" value="1"/>
</dbReference>
<reference evidence="1" key="1">
    <citation type="journal article" date="2015" name="Genome Biol. Evol.">
        <title>Nucleomorph Genome Sequences of Two Chlorarachniophytes, Amorphochlora amoebiformis and Lotharella vacuolata.</title>
        <authorList>
            <person name="Suzuki S."/>
            <person name="Shirato S."/>
            <person name="Hirakawa Y."/>
            <person name="Ishida K."/>
        </authorList>
    </citation>
    <scope>NUCLEOTIDE SEQUENCE</scope>
    <source>
        <strain evidence="1">CCMP2058</strain>
    </source>
</reference>
<proteinExistence type="predicted"/>
<dbReference type="EMBL" id="AB996603">
    <property type="protein sequence ID" value="BAS01895.1"/>
    <property type="molecule type" value="Genomic_DNA"/>
</dbReference>
<dbReference type="Pfam" id="PF23023">
    <property type="entry name" value="Anti-Pycsar_Apyc1"/>
    <property type="match status" value="1"/>
</dbReference>
<sequence>MSFKIETLFLGGVREVGKSCFLYKILSYKILIDCGIIRSDVSLTNFPDFLKIKYINKPIILLISHYHLDHSGSIAYLLNYTLKKLIIISNYLTKYMFYVNFKEFTTINRNSFRLLECHEDLEIILELFESIYKDHLHINNKSTNIKTLSIKFINAGHAYGANMISILLGNLKLLYSGDLSIFADTELIGATNESYNIDLLFLDSTVGIKNNLNFKVMKRKLSFLLKKYFKQKKSIIFPFITIKNLKNILLLIHTISISSINEFYESMVFLNTKKEDLLKMLNYNKEIIPKLKKIHFYLDKNIDSLINTSNVFNFPSIIFFAISSISSVKPVHNKSSPIFITFLTEYFPEFPSNCGKIMLSLKNVNYQLFSYVKYLFFSYHPSFQDISEIITYYDLEYYFVIHSNARNSSILVGFLKMVRKIYKHSLLIINPNINSIFKKFYNIKKNQQGILSFLIKSTKQNTRPHILSSLNSHVINYQIIQKILIIKYNFFFSTSSILFYINPIYKNDIFTSLLVKIENTLIKPLIEQ</sequence>
<name>A0A0H5BKS9_9EUKA</name>
<dbReference type="SUPFAM" id="SSF56281">
    <property type="entry name" value="Metallo-hydrolase/oxidoreductase"/>
    <property type="match status" value="1"/>
</dbReference>